<accession>A0A165GHS6</accession>
<evidence type="ECO:0000313" key="3">
    <source>
        <dbReference type="Proteomes" id="UP000076871"/>
    </source>
</evidence>
<dbReference type="AlphaFoldDB" id="A0A165GHS6"/>
<dbReference type="Proteomes" id="UP000076871">
    <property type="component" value="Unassembled WGS sequence"/>
</dbReference>
<proteinExistence type="predicted"/>
<dbReference type="RefSeq" id="XP_040768107.1">
    <property type="nucleotide sequence ID" value="XM_040902392.1"/>
</dbReference>
<evidence type="ECO:0000313" key="2">
    <source>
        <dbReference type="EMBL" id="KZT10367.1"/>
    </source>
</evidence>
<evidence type="ECO:0000256" key="1">
    <source>
        <dbReference type="SAM" id="MobiDB-lite"/>
    </source>
</evidence>
<dbReference type="EMBL" id="KV427609">
    <property type="protein sequence ID" value="KZT10367.1"/>
    <property type="molecule type" value="Genomic_DNA"/>
</dbReference>
<gene>
    <name evidence="2" type="ORF">LAESUDRAFT_422629</name>
</gene>
<feature type="compositionally biased region" description="Basic and acidic residues" evidence="1">
    <location>
        <begin position="1"/>
        <end position="15"/>
    </location>
</feature>
<feature type="region of interest" description="Disordered" evidence="1">
    <location>
        <begin position="1"/>
        <end position="22"/>
    </location>
</feature>
<organism evidence="2 3">
    <name type="scientific">Laetiporus sulphureus 93-53</name>
    <dbReference type="NCBI Taxonomy" id="1314785"/>
    <lineage>
        <taxon>Eukaryota</taxon>
        <taxon>Fungi</taxon>
        <taxon>Dikarya</taxon>
        <taxon>Basidiomycota</taxon>
        <taxon>Agaricomycotina</taxon>
        <taxon>Agaricomycetes</taxon>
        <taxon>Polyporales</taxon>
        <taxon>Laetiporus</taxon>
    </lineage>
</organism>
<name>A0A165GHS6_9APHY</name>
<dbReference type="GeneID" id="63819423"/>
<keyword evidence="3" id="KW-1185">Reference proteome</keyword>
<sequence length="147" mass="16308">MECRNEHHSELDRAHLRGPRTQTHIKEYAKRPSARCTHALHEIDKSTGSLQKEQSSWLGCRSLVAALESQMRCLAPDEVWCRRLSSAEPRATRGDSRGVAVSASALHSRPIWGRTTAACHVQAAVLIQRLQSIMMSGFACRFPSSGS</sequence>
<reference evidence="2 3" key="1">
    <citation type="journal article" date="2016" name="Mol. Biol. Evol.">
        <title>Comparative Genomics of Early-Diverging Mushroom-Forming Fungi Provides Insights into the Origins of Lignocellulose Decay Capabilities.</title>
        <authorList>
            <person name="Nagy L.G."/>
            <person name="Riley R."/>
            <person name="Tritt A."/>
            <person name="Adam C."/>
            <person name="Daum C."/>
            <person name="Floudas D."/>
            <person name="Sun H."/>
            <person name="Yadav J.S."/>
            <person name="Pangilinan J."/>
            <person name="Larsson K.H."/>
            <person name="Matsuura K."/>
            <person name="Barry K."/>
            <person name="Labutti K."/>
            <person name="Kuo R."/>
            <person name="Ohm R.A."/>
            <person name="Bhattacharya S.S."/>
            <person name="Shirouzu T."/>
            <person name="Yoshinaga Y."/>
            <person name="Martin F.M."/>
            <person name="Grigoriev I.V."/>
            <person name="Hibbett D.S."/>
        </authorList>
    </citation>
    <scope>NUCLEOTIDE SEQUENCE [LARGE SCALE GENOMIC DNA]</scope>
    <source>
        <strain evidence="2 3">93-53</strain>
    </source>
</reference>
<protein>
    <submittedName>
        <fullName evidence="2">Uncharacterized protein</fullName>
    </submittedName>
</protein>
<dbReference type="InParanoid" id="A0A165GHS6"/>